<sequence length="861" mass="94650">MTTNSWGKGWTADEVAEFVENTYSRDVILDVFMGFAGAYMGRRCILIVGSNSLHAHWIQDWPELTDLALELVRSARAAYSPDAKIVRAGLQVGTAGELGVTELFQTLEIPEPQTLASVAIPISGRTAISLLGEPAVPNIASTDLESLGERVGEQLERVIKLAKAGNLPPEAARVPDPPARFKEDQRESSAAPHMMPGSAESAASASESSVVDGTQERRRPAIGELLRSTREMDVLDMDEARPTIEAPKITKEQANASSTMFGLPLATKKFDIHDVGLFESNDEVPAIKPGFDDQGTVKAEVPAEFRQDSEGTVKAQVPAEFRDAEETRLVPESVAKELSEASGAESGDKPKTGEVLEISGLAEESTPPDFAAPAPSKSQVRSEVEVVTPKSLGDETSNKTLVGGIEAQASFLSRKVETQKREDDAPPALGAPVGGSTIPGGIEAFKSEAAETPIPETKRGVPMAGILKPAKFTRRRTRTPAPTVGSATMQAPKPQPAHDDDDKEEDLKAESSLHTMMGMSDSWADQSQEEKSGPVHDAWFDYFAEELETRDKEQAQSDADDPLTIPPEALERLLESGPIALDLQESFLLMDSRDPRVAFDAAHEIAEAGEEVIDVLVEMFPGRLWVDRYQFTPETLPPVSEHGPVLAALVRIGEPSLIVVARYINSTSIEQRFYATMLLKALPADGLLDALFLRLFDRDKQTRTIARHIVLQYTDAPNFKSAIRAKLLHTLEMDQDDLKVEVASDILSRLRDVDAVPLLIELLGKHAEHTNRVVMTSLQNITLHQHSAPFEWKQWWAEAKDSERSTWIVKAMDSPHDQIRHLVYEEIQRIPGLEISYHPDQPSKLRQRAQKLLEQWFAQRS</sequence>
<feature type="region of interest" description="Disordered" evidence="1">
    <location>
        <begin position="363"/>
        <end position="401"/>
    </location>
</feature>
<dbReference type="OrthoDB" id="5479536at2"/>
<dbReference type="InterPro" id="IPR016024">
    <property type="entry name" value="ARM-type_fold"/>
</dbReference>
<feature type="region of interest" description="Disordered" evidence="1">
    <location>
        <begin position="415"/>
        <end position="437"/>
    </location>
</feature>
<evidence type="ECO:0008006" key="4">
    <source>
        <dbReference type="Google" id="ProtNLM"/>
    </source>
</evidence>
<dbReference type="EMBL" id="CP042467">
    <property type="protein sequence ID" value="QED27815.1"/>
    <property type="molecule type" value="Genomic_DNA"/>
</dbReference>
<keyword evidence="3" id="KW-1185">Reference proteome</keyword>
<protein>
    <recommendedName>
        <fullName evidence="4">HEAT repeat domain-containing protein</fullName>
    </recommendedName>
</protein>
<dbReference type="AlphaFoldDB" id="A0A5B8XQL1"/>
<feature type="compositionally biased region" description="Low complexity" evidence="1">
    <location>
        <begin position="198"/>
        <end position="209"/>
    </location>
</feature>
<dbReference type="InterPro" id="IPR011989">
    <property type="entry name" value="ARM-like"/>
</dbReference>
<evidence type="ECO:0000256" key="1">
    <source>
        <dbReference type="SAM" id="MobiDB-lite"/>
    </source>
</evidence>
<reference evidence="2 3" key="1">
    <citation type="submission" date="2019-08" db="EMBL/GenBank/DDBJ databases">
        <authorList>
            <person name="Liang Q."/>
        </authorList>
    </citation>
    <scope>NUCLEOTIDE SEQUENCE [LARGE SCALE GENOMIC DNA]</scope>
    <source>
        <strain evidence="2 3">V1718</strain>
    </source>
</reference>
<gene>
    <name evidence="2" type="ORF">FRD01_11330</name>
</gene>
<proteinExistence type="predicted"/>
<dbReference type="KEGG" id="bbae:FRD01_11330"/>
<dbReference type="Proteomes" id="UP000321595">
    <property type="component" value="Chromosome"/>
</dbReference>
<feature type="compositionally biased region" description="Basic and acidic residues" evidence="1">
    <location>
        <begin position="496"/>
        <end position="510"/>
    </location>
</feature>
<name>A0A5B8XQL1_9DELT</name>
<accession>A0A5B8XQL1</accession>
<feature type="region of interest" description="Disordered" evidence="1">
    <location>
        <begin position="475"/>
        <end position="510"/>
    </location>
</feature>
<evidence type="ECO:0000313" key="2">
    <source>
        <dbReference type="EMBL" id="QED27815.1"/>
    </source>
</evidence>
<dbReference type="RefSeq" id="WP_146959685.1">
    <property type="nucleotide sequence ID" value="NZ_CP042467.1"/>
</dbReference>
<dbReference type="Gene3D" id="1.25.10.10">
    <property type="entry name" value="Leucine-rich Repeat Variant"/>
    <property type="match status" value="1"/>
</dbReference>
<evidence type="ECO:0000313" key="3">
    <source>
        <dbReference type="Proteomes" id="UP000321595"/>
    </source>
</evidence>
<organism evidence="2 3">
    <name type="scientific">Microvenator marinus</name>
    <dbReference type="NCBI Taxonomy" id="2600177"/>
    <lineage>
        <taxon>Bacteria</taxon>
        <taxon>Deltaproteobacteria</taxon>
        <taxon>Bradymonadales</taxon>
        <taxon>Microvenatoraceae</taxon>
        <taxon>Microvenator</taxon>
    </lineage>
</organism>
<feature type="compositionally biased region" description="Basic and acidic residues" evidence="1">
    <location>
        <begin position="214"/>
        <end position="226"/>
    </location>
</feature>
<feature type="region of interest" description="Disordered" evidence="1">
    <location>
        <begin position="168"/>
        <end position="226"/>
    </location>
</feature>
<dbReference type="SUPFAM" id="SSF48371">
    <property type="entry name" value="ARM repeat"/>
    <property type="match status" value="1"/>
</dbReference>
<feature type="compositionally biased region" description="Basic and acidic residues" evidence="1">
    <location>
        <begin position="415"/>
        <end position="424"/>
    </location>
</feature>